<keyword evidence="4" id="KW-1185">Reference proteome</keyword>
<name>A0ABT8JC32_9BACL</name>
<feature type="compositionally biased region" description="Basic and acidic residues" evidence="2">
    <location>
        <begin position="139"/>
        <end position="153"/>
    </location>
</feature>
<dbReference type="SUPFAM" id="SSF51004">
    <property type="entry name" value="C-terminal (heme d1) domain of cytochrome cd1-nitrite reductase"/>
    <property type="match status" value="1"/>
</dbReference>
<sequence length="352" mass="38696">MMETTATNEVLFYTGTYASADQPGIFLCALNKDTGEMRIVHHMDGVDNPSYLALCPDGTCLYVASETDEGEVLVYRRDAATSELHLMDRKLTKGASPCYVSVTQDGKWVLASNYSSGSVNVFPVGDQGTLGEMSALVEHTGRGQNDDRQEAPHAHSIQPDPSGQYAIVCDLGLDQIIVYRNEEGRLVTHREMNQPPGSGPRHLVFHPNSKWAYVINELSNTVTAFMYDERRGEFTTLQHISTLPEGHSGEGTSADIRVSPCGRFLYASNRGDDSIVLYHIDQESGELKAIEWTSTIGQTPRNFNLLPGGILLVANQDSNNLVAFQINSEDGRLTHNGFKLEMSRPVCIVPVV</sequence>
<comment type="caution">
    <text evidence="3">The sequence shown here is derived from an EMBL/GenBank/DDBJ whole genome shotgun (WGS) entry which is preliminary data.</text>
</comment>
<evidence type="ECO:0000313" key="3">
    <source>
        <dbReference type="EMBL" id="MDN4602661.1"/>
    </source>
</evidence>
<dbReference type="PANTHER" id="PTHR30344">
    <property type="entry name" value="6-PHOSPHOGLUCONOLACTONASE-RELATED"/>
    <property type="match status" value="1"/>
</dbReference>
<evidence type="ECO:0000256" key="2">
    <source>
        <dbReference type="SAM" id="MobiDB-lite"/>
    </source>
</evidence>
<evidence type="ECO:0000256" key="1">
    <source>
        <dbReference type="ARBA" id="ARBA00005564"/>
    </source>
</evidence>
<dbReference type="InterPro" id="IPR019405">
    <property type="entry name" value="Lactonase_7-beta_prop"/>
</dbReference>
<dbReference type="RefSeq" id="WP_301247376.1">
    <property type="nucleotide sequence ID" value="NZ_JAROCD010000007.1"/>
</dbReference>
<protein>
    <submittedName>
        <fullName evidence="3">Lactonase family protein</fullName>
    </submittedName>
</protein>
<dbReference type="Proteomes" id="UP001174205">
    <property type="component" value="Unassembled WGS sequence"/>
</dbReference>
<comment type="similarity">
    <text evidence="1">Belongs to the cycloisomerase 2 family.</text>
</comment>
<dbReference type="PANTHER" id="PTHR30344:SF1">
    <property type="entry name" value="6-PHOSPHOGLUCONOLACTONASE"/>
    <property type="match status" value="1"/>
</dbReference>
<dbReference type="InterPro" id="IPR015943">
    <property type="entry name" value="WD40/YVTN_repeat-like_dom_sf"/>
</dbReference>
<reference evidence="3" key="1">
    <citation type="submission" date="2023-03" db="EMBL/GenBank/DDBJ databases">
        <title>MT1 and MT2 Draft Genomes of Novel Species.</title>
        <authorList>
            <person name="Venkateswaran K."/>
        </authorList>
    </citation>
    <scope>NUCLEOTIDE SEQUENCE</scope>
    <source>
        <strain evidence="3">F6_3S_P_1C</strain>
    </source>
</reference>
<dbReference type="EMBL" id="JAROCD010000007">
    <property type="protein sequence ID" value="MDN4602661.1"/>
    <property type="molecule type" value="Genomic_DNA"/>
</dbReference>
<accession>A0ABT8JC32</accession>
<feature type="region of interest" description="Disordered" evidence="2">
    <location>
        <begin position="139"/>
        <end position="161"/>
    </location>
</feature>
<proteinExistence type="inferred from homology"/>
<organism evidence="3 4">
    <name type="scientific">Paenibacillus vandeheii</name>
    <dbReference type="NCBI Taxonomy" id="3035917"/>
    <lineage>
        <taxon>Bacteria</taxon>
        <taxon>Bacillati</taxon>
        <taxon>Bacillota</taxon>
        <taxon>Bacilli</taxon>
        <taxon>Bacillales</taxon>
        <taxon>Paenibacillaceae</taxon>
        <taxon>Paenibacillus</taxon>
    </lineage>
</organism>
<dbReference type="InterPro" id="IPR050282">
    <property type="entry name" value="Cycloisomerase_2"/>
</dbReference>
<dbReference type="Pfam" id="PF10282">
    <property type="entry name" value="Lactonase"/>
    <property type="match status" value="1"/>
</dbReference>
<evidence type="ECO:0000313" key="4">
    <source>
        <dbReference type="Proteomes" id="UP001174205"/>
    </source>
</evidence>
<gene>
    <name evidence="3" type="ORF">P5G61_15600</name>
</gene>
<dbReference type="InterPro" id="IPR011048">
    <property type="entry name" value="Haem_d1_sf"/>
</dbReference>
<dbReference type="Gene3D" id="2.130.10.10">
    <property type="entry name" value="YVTN repeat-like/Quinoprotein amine dehydrogenase"/>
    <property type="match status" value="1"/>
</dbReference>